<sequence length="398" mass="45553">MELDLNIPFSKGLSDPIRASIATAIWGEDEKSDERLERLMLFFEYYRRETMTVSLSVPKSSGLAPIQTHGELIKFISLLKANPQTARQQLKTLLPNATDKKNSSISIDIDAALDLSVRLMFMTACRSPNAYNIVATIQIFRPKWKEQESLGEFVERVFPLCELPEQGSRNVTIRAHKLTAHYLKQYLNIQIQWTDHLSDHLLFQKGDTWKSLYVFCHPSVLEVASKALAEYDVDTPTNTALSLGCLRPDLLSETLRTLNLLFPQLDQKSRFLLQQDVSSKGLDPRLLVPFQPYHGYHETPRDVLLPETVRDLYERFPHWGDRLYLLWKEAEDPTPITAMGKWSESKKSPRFMYWAGVIAVSIAIFFGIVATVLGALQVWISYCSWTNDPTISGCWKRP</sequence>
<keyword evidence="1" id="KW-1133">Transmembrane helix</keyword>
<keyword evidence="1" id="KW-0812">Transmembrane</keyword>
<dbReference type="OrthoDB" id="5428890at2759"/>
<gene>
    <name evidence="2" type="ORF">NA56DRAFT_647210</name>
</gene>
<proteinExistence type="predicted"/>
<dbReference type="AlphaFoldDB" id="A0A2J6PZP9"/>
<evidence type="ECO:0000313" key="3">
    <source>
        <dbReference type="Proteomes" id="UP000235672"/>
    </source>
</evidence>
<accession>A0A2J6PZP9</accession>
<evidence type="ECO:0000256" key="1">
    <source>
        <dbReference type="SAM" id="Phobius"/>
    </source>
</evidence>
<protein>
    <submittedName>
        <fullName evidence="2">Uncharacterized protein</fullName>
    </submittedName>
</protein>
<dbReference type="Proteomes" id="UP000235672">
    <property type="component" value="Unassembled WGS sequence"/>
</dbReference>
<dbReference type="EMBL" id="KZ613489">
    <property type="protein sequence ID" value="PMD19502.1"/>
    <property type="molecule type" value="Genomic_DNA"/>
</dbReference>
<feature type="transmembrane region" description="Helical" evidence="1">
    <location>
        <begin position="351"/>
        <end position="380"/>
    </location>
</feature>
<name>A0A2J6PZP9_9HELO</name>
<keyword evidence="1" id="KW-0472">Membrane</keyword>
<evidence type="ECO:0000313" key="2">
    <source>
        <dbReference type="EMBL" id="PMD19502.1"/>
    </source>
</evidence>
<organism evidence="2 3">
    <name type="scientific">Hyaloscypha hepaticicola</name>
    <dbReference type="NCBI Taxonomy" id="2082293"/>
    <lineage>
        <taxon>Eukaryota</taxon>
        <taxon>Fungi</taxon>
        <taxon>Dikarya</taxon>
        <taxon>Ascomycota</taxon>
        <taxon>Pezizomycotina</taxon>
        <taxon>Leotiomycetes</taxon>
        <taxon>Helotiales</taxon>
        <taxon>Hyaloscyphaceae</taxon>
        <taxon>Hyaloscypha</taxon>
    </lineage>
</organism>
<reference evidence="2 3" key="1">
    <citation type="submission" date="2016-05" db="EMBL/GenBank/DDBJ databases">
        <title>A degradative enzymes factory behind the ericoid mycorrhizal symbiosis.</title>
        <authorList>
            <consortium name="DOE Joint Genome Institute"/>
            <person name="Martino E."/>
            <person name="Morin E."/>
            <person name="Grelet G."/>
            <person name="Kuo A."/>
            <person name="Kohler A."/>
            <person name="Daghino S."/>
            <person name="Barry K."/>
            <person name="Choi C."/>
            <person name="Cichocki N."/>
            <person name="Clum A."/>
            <person name="Copeland A."/>
            <person name="Hainaut M."/>
            <person name="Haridas S."/>
            <person name="Labutti K."/>
            <person name="Lindquist E."/>
            <person name="Lipzen A."/>
            <person name="Khouja H.-R."/>
            <person name="Murat C."/>
            <person name="Ohm R."/>
            <person name="Olson A."/>
            <person name="Spatafora J."/>
            <person name="Veneault-Fourrey C."/>
            <person name="Henrissat B."/>
            <person name="Grigoriev I."/>
            <person name="Martin F."/>
            <person name="Perotto S."/>
        </authorList>
    </citation>
    <scope>NUCLEOTIDE SEQUENCE [LARGE SCALE GENOMIC DNA]</scope>
    <source>
        <strain evidence="2 3">UAMH 7357</strain>
    </source>
</reference>
<keyword evidence="3" id="KW-1185">Reference proteome</keyword>